<dbReference type="AlphaFoldDB" id="A0A7I8DIC5"/>
<dbReference type="EMBL" id="AP023368">
    <property type="protein sequence ID" value="BCJ98100.1"/>
    <property type="molecule type" value="Genomic_DNA"/>
</dbReference>
<dbReference type="InterPro" id="IPR051220">
    <property type="entry name" value="TFA_Chaperone"/>
</dbReference>
<evidence type="ECO:0000259" key="1">
    <source>
        <dbReference type="Pfam" id="PF05876"/>
    </source>
</evidence>
<dbReference type="Proteomes" id="UP000515703">
    <property type="component" value="Chromosome"/>
</dbReference>
<proteinExistence type="inferred from homology"/>
<dbReference type="RefSeq" id="WP_185259728.1">
    <property type="nucleotide sequence ID" value="NZ_AP023368.1"/>
</dbReference>
<dbReference type="GO" id="GO:0016887">
    <property type="term" value="F:ATP hydrolysis activity"/>
    <property type="evidence" value="ECO:0007669"/>
    <property type="project" value="InterPro"/>
</dbReference>
<evidence type="ECO:0000313" key="3">
    <source>
        <dbReference type="EMBL" id="BCJ98100.1"/>
    </source>
</evidence>
<dbReference type="GO" id="GO:0005524">
    <property type="term" value="F:ATP binding"/>
    <property type="evidence" value="ECO:0007669"/>
    <property type="project" value="InterPro"/>
</dbReference>
<name>A0A7I8DIC5_9FIRM</name>
<keyword evidence="4" id="KW-1185">Reference proteome</keyword>
<dbReference type="HAMAP" id="MF_04144">
    <property type="entry name" value="TERL_LAMBDA"/>
    <property type="match status" value="1"/>
</dbReference>
<dbReference type="GO" id="GO:0004519">
    <property type="term" value="F:endonuclease activity"/>
    <property type="evidence" value="ECO:0007669"/>
    <property type="project" value="InterPro"/>
</dbReference>
<protein>
    <submittedName>
        <fullName evidence="3">Terminase</fullName>
    </submittedName>
</protein>
<feature type="domain" description="Terminase large subunit GpA endonuclease" evidence="2">
    <location>
        <begin position="290"/>
        <end position="586"/>
    </location>
</feature>
<dbReference type="InterPro" id="IPR008866">
    <property type="entry name" value="Phage_lambda_GpA-like"/>
</dbReference>
<dbReference type="Gene3D" id="3.40.50.300">
    <property type="entry name" value="P-loop containing nucleotide triphosphate hydrolases"/>
    <property type="match status" value="1"/>
</dbReference>
<dbReference type="Pfam" id="PF20454">
    <property type="entry name" value="GpA_nuclease"/>
    <property type="match status" value="1"/>
</dbReference>
<organism evidence="3 4">
    <name type="scientific">Anaerocolumna chitinilytica</name>
    <dbReference type="NCBI Taxonomy" id="1727145"/>
    <lineage>
        <taxon>Bacteria</taxon>
        <taxon>Bacillati</taxon>
        <taxon>Bacillota</taxon>
        <taxon>Clostridia</taxon>
        <taxon>Lachnospirales</taxon>
        <taxon>Lachnospiraceae</taxon>
        <taxon>Anaerocolumna</taxon>
    </lineage>
</organism>
<feature type="domain" description="Phage terminase large subunit GpA ATPase" evidence="1">
    <location>
        <begin position="42"/>
        <end position="274"/>
    </location>
</feature>
<reference evidence="3 4" key="2">
    <citation type="submission" date="2020-08" db="EMBL/GenBank/DDBJ databases">
        <authorList>
            <person name="Ueki A."/>
            <person name="Tonouchi A."/>
        </authorList>
    </citation>
    <scope>NUCLEOTIDE SEQUENCE [LARGE SCALE GENOMIC DNA]</scope>
    <source>
        <strain evidence="3 4">CTTW</strain>
    </source>
</reference>
<dbReference type="KEGG" id="acht:bsdcttw_11410"/>
<accession>A0A7I8DIC5</accession>
<dbReference type="PANTHER" id="PTHR34413">
    <property type="entry name" value="PROPHAGE TAIL FIBER ASSEMBLY PROTEIN HOMOLOG TFAE-RELATED-RELATED"/>
    <property type="match status" value="1"/>
</dbReference>
<dbReference type="InterPro" id="IPR046454">
    <property type="entry name" value="GpA_endonuclease"/>
</dbReference>
<evidence type="ECO:0000259" key="2">
    <source>
        <dbReference type="Pfam" id="PF20454"/>
    </source>
</evidence>
<gene>
    <name evidence="3" type="ORF">bsdcttw_11410</name>
</gene>
<reference evidence="3 4" key="1">
    <citation type="submission" date="2020-08" db="EMBL/GenBank/DDBJ databases">
        <title>Draft genome sequencing of an Anaerocolumna strain isolated from anoxic soil subjected to BSD treatment.</title>
        <authorList>
            <person name="Uek A."/>
            <person name="Tonouchi A."/>
        </authorList>
    </citation>
    <scope>NUCLEOTIDE SEQUENCE [LARGE SCALE GENOMIC DNA]</scope>
    <source>
        <strain evidence="3 4">CTTW</strain>
    </source>
</reference>
<dbReference type="PANTHER" id="PTHR34413:SF2">
    <property type="entry name" value="PROPHAGE TAIL FIBER ASSEMBLY PROTEIN HOMOLOG TFAE-RELATED"/>
    <property type="match status" value="1"/>
</dbReference>
<dbReference type="InterPro" id="IPR046453">
    <property type="entry name" value="GpA_ATPase"/>
</dbReference>
<evidence type="ECO:0000313" key="4">
    <source>
        <dbReference type="Proteomes" id="UP000515703"/>
    </source>
</evidence>
<dbReference type="InterPro" id="IPR027417">
    <property type="entry name" value="P-loop_NTPase"/>
</dbReference>
<sequence length="622" mass="70790">MMKVDFKTITLFHNIAKILAPPPQLLVSDWADTYRKLSPEASAEPGQWHTSRAEFQREIMNSVNDPTIQDIVIKSSAQVGKTEIILNVCGYFMDYNPAPIMVLQPTIEMGETFSKDRLAPAIRDSDVLKVKVKEPRTKDSDNTILHKKFPGGHITIAGANSPSSLASRPIQILLCDEIDRYPDSAGSEGDPVKLAEKRTTTFWNRKRIKVSTPTVAGHSKIEKEFKLGTQEEWCVQCPCCGKYQPYEFKRIVFDTVEMHCLYCNEGFSERDWKAQPHKWIAGNPDVKRRRSFHLNELCSPWKTWEEIIEDFVNANEDLKKTGSTEALKVFINTSLGETWEEKGDGADENDLLKRREPYTAEIPDGVLVITAGVDVQDDRLECEIVGWTRGNESWGIYKKVINSDPQKQGAWNELEELFDTEMFFQNGTGLMIAAMCIDTGGHHTNMTYKFIKAMAKKNKRIYGVKGYSNTPGIPLIYKKTKVEIKNDKGRVIDYTEIWILGVDAGKEDITGWLKLTEPGPGYCHFPVNKERGYNQTYMQGITSEEKVQKLVKNKLKIVWVKKTGVRNEPLDLRNYAYAAVELLNPNWSSLETKIENGINYMKKRPTQVKKRKSGVVNRGIEV</sequence>
<dbReference type="Pfam" id="PF05876">
    <property type="entry name" value="GpA_ATPase"/>
    <property type="match status" value="1"/>
</dbReference>